<protein>
    <submittedName>
        <fullName evidence="3">Alpha/Beta hydrolase protein</fullName>
    </submittedName>
</protein>
<keyword evidence="1 3" id="KW-0378">Hydrolase</keyword>
<dbReference type="GO" id="GO:0016787">
    <property type="term" value="F:hydrolase activity"/>
    <property type="evidence" value="ECO:0007669"/>
    <property type="project" value="UniProtKB-KW"/>
</dbReference>
<dbReference type="AlphaFoldDB" id="A0AAN6VGC2"/>
<reference evidence="3" key="2">
    <citation type="submission" date="2023-05" db="EMBL/GenBank/DDBJ databases">
        <authorList>
            <consortium name="Lawrence Berkeley National Laboratory"/>
            <person name="Steindorff A."/>
            <person name="Hensen N."/>
            <person name="Bonometti L."/>
            <person name="Westerberg I."/>
            <person name="Brannstrom I.O."/>
            <person name="Guillou S."/>
            <person name="Cros-Aarteil S."/>
            <person name="Calhoun S."/>
            <person name="Haridas S."/>
            <person name="Kuo A."/>
            <person name="Mondo S."/>
            <person name="Pangilinan J."/>
            <person name="Riley R."/>
            <person name="Labutti K."/>
            <person name="Andreopoulos B."/>
            <person name="Lipzen A."/>
            <person name="Chen C."/>
            <person name="Yanf M."/>
            <person name="Daum C."/>
            <person name="Ng V."/>
            <person name="Clum A."/>
            <person name="Ohm R."/>
            <person name="Martin F."/>
            <person name="Silar P."/>
            <person name="Natvig D."/>
            <person name="Lalanne C."/>
            <person name="Gautier V."/>
            <person name="Ament-Velasquez S.L."/>
            <person name="Kruys A."/>
            <person name="Hutchinson M.I."/>
            <person name="Powell A.J."/>
            <person name="Barry K."/>
            <person name="Miller A.N."/>
            <person name="Grigoriev I.V."/>
            <person name="Debuchy R."/>
            <person name="Gladieux P."/>
            <person name="Thoren M.H."/>
            <person name="Johannesson H."/>
        </authorList>
    </citation>
    <scope>NUCLEOTIDE SEQUENCE</scope>
    <source>
        <strain evidence="3">CBS 538.74</strain>
    </source>
</reference>
<dbReference type="InterPro" id="IPR029058">
    <property type="entry name" value="AB_hydrolase_fold"/>
</dbReference>
<dbReference type="InterPro" id="IPR050266">
    <property type="entry name" value="AB_hydrolase_sf"/>
</dbReference>
<dbReference type="GO" id="GO:0016020">
    <property type="term" value="C:membrane"/>
    <property type="evidence" value="ECO:0007669"/>
    <property type="project" value="TreeGrafter"/>
</dbReference>
<dbReference type="PANTHER" id="PTHR43798">
    <property type="entry name" value="MONOACYLGLYCEROL LIPASE"/>
    <property type="match status" value="1"/>
</dbReference>
<dbReference type="SUPFAM" id="SSF53474">
    <property type="entry name" value="alpha/beta-Hydrolases"/>
    <property type="match status" value="1"/>
</dbReference>
<feature type="domain" description="AB hydrolase-1" evidence="2">
    <location>
        <begin position="39"/>
        <end position="308"/>
    </location>
</feature>
<evidence type="ECO:0000313" key="4">
    <source>
        <dbReference type="Proteomes" id="UP001302745"/>
    </source>
</evidence>
<proteinExistence type="predicted"/>
<comment type="caution">
    <text evidence="3">The sequence shown here is derived from an EMBL/GenBank/DDBJ whole genome shotgun (WGS) entry which is preliminary data.</text>
</comment>
<keyword evidence="4" id="KW-1185">Reference proteome</keyword>
<accession>A0AAN6VGC2</accession>
<dbReference type="Gene3D" id="3.40.50.1820">
    <property type="entry name" value="alpha/beta hydrolase"/>
    <property type="match status" value="1"/>
</dbReference>
<dbReference type="InterPro" id="IPR000073">
    <property type="entry name" value="AB_hydrolase_1"/>
</dbReference>
<dbReference type="PANTHER" id="PTHR43798:SF31">
    <property type="entry name" value="AB HYDROLASE SUPERFAMILY PROTEIN YCLE"/>
    <property type="match status" value="1"/>
</dbReference>
<evidence type="ECO:0000313" key="3">
    <source>
        <dbReference type="EMBL" id="KAK4149656.1"/>
    </source>
</evidence>
<gene>
    <name evidence="3" type="ORF">C8A00DRAFT_46759</name>
</gene>
<dbReference type="Proteomes" id="UP001302745">
    <property type="component" value="Unassembled WGS sequence"/>
</dbReference>
<dbReference type="Pfam" id="PF00561">
    <property type="entry name" value="Abhydrolase_1"/>
    <property type="match status" value="1"/>
</dbReference>
<organism evidence="3 4">
    <name type="scientific">Chaetomidium leptoderma</name>
    <dbReference type="NCBI Taxonomy" id="669021"/>
    <lineage>
        <taxon>Eukaryota</taxon>
        <taxon>Fungi</taxon>
        <taxon>Dikarya</taxon>
        <taxon>Ascomycota</taxon>
        <taxon>Pezizomycotina</taxon>
        <taxon>Sordariomycetes</taxon>
        <taxon>Sordariomycetidae</taxon>
        <taxon>Sordariales</taxon>
        <taxon>Chaetomiaceae</taxon>
        <taxon>Chaetomidium</taxon>
    </lineage>
</organism>
<dbReference type="EMBL" id="MU857137">
    <property type="protein sequence ID" value="KAK4149656.1"/>
    <property type="molecule type" value="Genomic_DNA"/>
</dbReference>
<evidence type="ECO:0000259" key="2">
    <source>
        <dbReference type="Pfam" id="PF00561"/>
    </source>
</evidence>
<sequence>MQYSTFTTSDNTPLAFQTSLPLPSHAPDTAAQNKYATCILLLHGFSGSSAYFTRNLGPLSAHHWTVAPDMRGHGRSGHNPARGGYHVARLAADLRELLAHLDSKLTSSGGTTTKFIPVGCSIGAAVVWTYLELFGEDARLAGYVFVDQAPLQDRALLGYGGVWDARVAHRGCFDEASLLAAQRAWVERPAETHRGLVAECLGYRFQPQDGDRRMGEEEVKRDEEFFVGISQACDGVWLARLLADHTRYDHREAVEGIVKPTLVMAGRRSGCFPLEGLAETVERVKKGGEGEAEMVVFESGHWLFYEEPERFNQEVLKFPKIHFLFVVHPDHAQHAGCVGVHPVPPGRAPRHHHQPVPAHDHVMSDRRLAAQHGTVKGSRCPAEKCSVAGQDNVEQQQVAVLER</sequence>
<evidence type="ECO:0000256" key="1">
    <source>
        <dbReference type="ARBA" id="ARBA00022801"/>
    </source>
</evidence>
<reference evidence="3" key="1">
    <citation type="journal article" date="2023" name="Mol. Phylogenet. Evol.">
        <title>Genome-scale phylogeny and comparative genomics of the fungal order Sordariales.</title>
        <authorList>
            <person name="Hensen N."/>
            <person name="Bonometti L."/>
            <person name="Westerberg I."/>
            <person name="Brannstrom I.O."/>
            <person name="Guillou S."/>
            <person name="Cros-Aarteil S."/>
            <person name="Calhoun S."/>
            <person name="Haridas S."/>
            <person name="Kuo A."/>
            <person name="Mondo S."/>
            <person name="Pangilinan J."/>
            <person name="Riley R."/>
            <person name="LaButti K."/>
            <person name="Andreopoulos B."/>
            <person name="Lipzen A."/>
            <person name="Chen C."/>
            <person name="Yan M."/>
            <person name="Daum C."/>
            <person name="Ng V."/>
            <person name="Clum A."/>
            <person name="Steindorff A."/>
            <person name="Ohm R.A."/>
            <person name="Martin F."/>
            <person name="Silar P."/>
            <person name="Natvig D.O."/>
            <person name="Lalanne C."/>
            <person name="Gautier V."/>
            <person name="Ament-Velasquez S.L."/>
            <person name="Kruys A."/>
            <person name="Hutchinson M.I."/>
            <person name="Powell A.J."/>
            <person name="Barry K."/>
            <person name="Miller A.N."/>
            <person name="Grigoriev I.V."/>
            <person name="Debuchy R."/>
            <person name="Gladieux P."/>
            <person name="Hiltunen Thoren M."/>
            <person name="Johannesson H."/>
        </authorList>
    </citation>
    <scope>NUCLEOTIDE SEQUENCE</scope>
    <source>
        <strain evidence="3">CBS 538.74</strain>
    </source>
</reference>
<name>A0AAN6VGC2_9PEZI</name>